<dbReference type="InterPro" id="IPR051221">
    <property type="entry name" value="LDLR-related"/>
</dbReference>
<evidence type="ECO:0000256" key="14">
    <source>
        <dbReference type="PROSITE-ProRule" id="PRU00461"/>
    </source>
</evidence>
<evidence type="ECO:0000256" key="7">
    <source>
        <dbReference type="ARBA" id="ARBA00022989"/>
    </source>
</evidence>
<evidence type="ECO:0000256" key="4">
    <source>
        <dbReference type="ARBA" id="ARBA00022692"/>
    </source>
</evidence>
<dbReference type="PROSITE" id="PS00010">
    <property type="entry name" value="ASX_HYDROXYL"/>
    <property type="match status" value="1"/>
</dbReference>
<evidence type="ECO:0000256" key="13">
    <source>
        <dbReference type="PROSITE-ProRule" id="PRU00124"/>
    </source>
</evidence>
<keyword evidence="9 12" id="KW-1015">Disulfide bond</keyword>
<evidence type="ECO:0000256" key="12">
    <source>
        <dbReference type="PROSITE-ProRule" id="PRU00076"/>
    </source>
</evidence>
<gene>
    <name evidence="18" type="ORF">ACJMK2_014166</name>
</gene>
<evidence type="ECO:0000256" key="9">
    <source>
        <dbReference type="ARBA" id="ARBA00023157"/>
    </source>
</evidence>
<feature type="disulfide bond" evidence="12">
    <location>
        <begin position="1722"/>
        <end position="1732"/>
    </location>
</feature>
<feature type="disulfide bond" evidence="13">
    <location>
        <begin position="1014"/>
        <end position="1026"/>
    </location>
</feature>
<dbReference type="InterPro" id="IPR036055">
    <property type="entry name" value="LDL_receptor-like_sf"/>
</dbReference>
<feature type="repeat" description="LDL-receptor class B" evidence="14">
    <location>
        <begin position="626"/>
        <end position="669"/>
    </location>
</feature>
<evidence type="ECO:0000256" key="5">
    <source>
        <dbReference type="ARBA" id="ARBA00022729"/>
    </source>
</evidence>
<feature type="disulfide bond" evidence="12">
    <location>
        <begin position="1893"/>
        <end position="1902"/>
    </location>
</feature>
<sequence length="2107" mass="236981">DAKCSPVDFPCADGKSCVSIERTCNGRNDCNDSSDEDKAYCKNRTCPLNMFTCTSPRQCIAGYKRCNGEVDCLDLSDENNCSCRSSQFKCNNGKCIDASAHCNRINDCGDFSDEIRARCTGLLPCPEGTWNCSTTTDCVLPEHFCDKKKDCMDGSDENGTCPEKNDCKGDFKCTTSGECIAIRWKCDKDEDCEDGSDEHNCTYKCQSNEFQCENGYCIDAQWKCDGNFDCVDSSDEATCSNKTCGVNEFKCPNANGTVRCIAEEWKCDGDPDCENGEDESVESGCPLVVCSQDDFQCKNLRCIDKIFLCDHDDDCGDRSDEPETCIYKPCKADQVQCNNGVCIDKKHRCDGIFNCSDKSDEWNCTTCDASDKFLCNNSKCISEDLTCDGKDDCGDKSDEPANCNVAECDSSPCNSKCVEKKIGYLCTCDPGYELGPDGKSCQDRDECAKDYPCTHYCHNILGSYYCTCADGFILLPDKRRCKDNSSLDEQPFLLVSNRYYIRKIFLDGTVELLLDQLNHSVAIDYDYREKKLYWSDITSQFSSINRRNFSCNSTVTKNCIETLHSTTVRNPDGIAVDWIGRNLYWCDRNTDTVEVSKLDGRFRKILINDPDFLREPRALQVFPAKGFMFLTDWGDKPHISRVAMDGSSKSVIIQDEIAWPNALTIDYVTEKIFWADAYYDYMAMADLDGSNRHVIMRTDLPHTFAMTTFINKIFWTDWETKSIYQVNKFSGEDRTKLATLIHRPMDIVVYHHTRQEQFKNPCEKKNCTHLCLLRPPSHGSGVQAVCACPENHNLVDGRSCSSNCTSSQILCEKSSKCIPFWWRCDNHTDCEDGSDEPSSCPKYHCLQPGMYQCKNATSQDDCLPAMQICDGAKDCRDGSDEDNCKNYTCMSHQFKCATENICISETKLCNGMPDCKDGADEKNCPNITCQDNQFQCKESKKCIPYLWYCDKDNDCQDWSDEPSNCHEAQCKDNFFKCNISGRCILNEWRCDGDVDCGTGDESDEDHSTCNAQTCDPTFFKCRNNHCIPGRWRCDYDKDCTDGSDEDDCAYRNCSESEFQCNNNKCIPRSLQCNHKMDCEDGSDEMNCTMNCLPSQFQCADKLKCIPESWRCDGDEDCNDASDEICGVNKTCGPREFRCANSMCISSTWQCDGDKDCLDESDEEVNMCKKYICPVGTYQCKNQKRCVHRLKLCDGNDDCDDMTDEDPRICRRKDVRCADDEFHCPTSFECLPMYKVCDGKEDCVDKQDENKTMCNKTKLCVSKTCHQNCTDIIGVGVKCSCQQGYAISENGINCTKFDPCSNWTLCSQRCNRTQGWYKCICDHGYFPTFTDYRIKLGKNSTMHSCMAKDDPPHLLIAQENSIQHLDVRTDLVNGTNSTNLGWTIDFEDAQVGNKIDGIDVDVSGDKNTWIAFISSRSSKSIKALSIENLVSGMNRGKRSFSSAIVILEDLQEPRGLAVDWIGKFIYFVDSGAKKIFMVQYDGTKKISVISNGLSEPFAIALDPRIGRMYWTDRGLQPKIEMANLAGQNRTVLVNRNLVWPCGLAIDYPNRRLYWTDLKMNRIETITLDGNDRQISHIFSSSDPPYMLDIFEDALYVTTYKKHNLLQIHKFYNTSNVNKILFNSFPIGDIVIAQKYKQQTVTNYCTKSNCSKSQCINLPADNPPFACICPTGALVGQDKCEFQLCPENYCNNNGTCSISNENFKCKCPPTHKGAKCEIVNQEYCQNYCYNGGNCSIIGTTRQCTCPLGYIGLQCEICSQSNTYPCRHGGICHLDSNIPKCQCLPGYSPSDYCESLTCDGYCLNGGTCSKSADNLACACPIGYKGTRCDEADKDCTKPGNMCQNGGTCIHQNTITSGICTCPKGFKGSLCESLSCDDYCENGGTCAIENHKQVCNCSPYFNGSRCETCTCIHGNCSTEKNTTCICNRLYESKFCNVSVCRNYCLNGGECVNCTVNKDTFIPECQECKCKQGTDGSRCTKIISQLIYIQQAGTVSELAQIVVPVLVAILVLLAIVGFVIFRRRRNNQFRHHLMKGNADLEVSNPMYAPQGMEEDEDDSRQPFDHPYFDPEKTTNFANPMYETFFNDSTQVLLGKDDDSIEEQPLKNGIEKK</sequence>
<feature type="disulfide bond" evidence="13">
    <location>
        <begin position="297"/>
        <end position="315"/>
    </location>
</feature>
<feature type="disulfide bond" evidence="12">
    <location>
        <begin position="447"/>
        <end position="457"/>
    </location>
</feature>
<feature type="disulfide bond" evidence="13">
    <location>
        <begin position="83"/>
        <end position="95"/>
    </location>
</feature>
<feature type="disulfide bond" evidence="13">
    <location>
        <begin position="1131"/>
        <end position="1143"/>
    </location>
</feature>
<keyword evidence="10" id="KW-0675">Receptor</keyword>
<dbReference type="SMART" id="SM00179">
    <property type="entry name" value="EGF_CA"/>
    <property type="match status" value="6"/>
</dbReference>
<feature type="disulfide bond" evidence="13">
    <location>
        <begin position="205"/>
        <end position="217"/>
    </location>
</feature>
<dbReference type="PRINTS" id="PR00261">
    <property type="entry name" value="LDLRECEPTOR"/>
</dbReference>
<keyword evidence="2 12" id="KW-0245">EGF-like domain</keyword>
<dbReference type="Gene3D" id="2.10.25.10">
    <property type="entry name" value="Laminin"/>
    <property type="match status" value="7"/>
</dbReference>
<evidence type="ECO:0000256" key="15">
    <source>
        <dbReference type="SAM" id="MobiDB-lite"/>
    </source>
</evidence>
<feature type="domain" description="EGF-like" evidence="17">
    <location>
        <begin position="443"/>
        <end position="482"/>
    </location>
</feature>
<dbReference type="Pfam" id="PF12662">
    <property type="entry name" value="cEGF"/>
    <property type="match status" value="2"/>
</dbReference>
<dbReference type="Pfam" id="PF00057">
    <property type="entry name" value="Ldl_recept_a"/>
    <property type="match status" value="20"/>
</dbReference>
<feature type="disulfide bond" evidence="12">
    <location>
        <begin position="1839"/>
        <end position="1856"/>
    </location>
</feature>
<dbReference type="PROSITE" id="PS01186">
    <property type="entry name" value="EGF_2"/>
    <property type="match status" value="4"/>
</dbReference>
<feature type="domain" description="EGF-like" evidence="17">
    <location>
        <begin position="1869"/>
        <end position="1903"/>
    </location>
</feature>
<dbReference type="SUPFAM" id="SSF63825">
    <property type="entry name" value="YWTD domain"/>
    <property type="match status" value="2"/>
</dbReference>
<feature type="disulfide bond" evidence="12">
    <location>
        <begin position="1816"/>
        <end position="1825"/>
    </location>
</feature>
<organism evidence="18 19">
    <name type="scientific">Sinanodonta woodiana</name>
    <name type="common">Chinese pond mussel</name>
    <name type="synonym">Anodonta woodiana</name>
    <dbReference type="NCBI Taxonomy" id="1069815"/>
    <lineage>
        <taxon>Eukaryota</taxon>
        <taxon>Metazoa</taxon>
        <taxon>Spiralia</taxon>
        <taxon>Lophotrochozoa</taxon>
        <taxon>Mollusca</taxon>
        <taxon>Bivalvia</taxon>
        <taxon>Autobranchia</taxon>
        <taxon>Heteroconchia</taxon>
        <taxon>Palaeoheterodonta</taxon>
        <taxon>Unionida</taxon>
        <taxon>Unionoidea</taxon>
        <taxon>Unionidae</taxon>
        <taxon>Unioninae</taxon>
        <taxon>Sinanodonta</taxon>
    </lineage>
</organism>
<feature type="disulfide bond" evidence="13">
    <location>
        <begin position="290"/>
        <end position="302"/>
    </location>
</feature>
<feature type="domain" description="EGF-like" evidence="17">
    <location>
        <begin position="1718"/>
        <end position="1753"/>
    </location>
</feature>
<keyword evidence="3" id="KW-0254">Endocytosis</keyword>
<dbReference type="SMART" id="SM00192">
    <property type="entry name" value="LDLa"/>
    <property type="match status" value="21"/>
</dbReference>
<feature type="disulfide bond" evidence="12">
    <location>
        <begin position="1743"/>
        <end position="1752"/>
    </location>
</feature>
<feature type="repeat" description="LDL-receptor class B" evidence="14">
    <location>
        <begin position="581"/>
        <end position="625"/>
    </location>
</feature>
<dbReference type="SMART" id="SM00181">
    <property type="entry name" value="EGF"/>
    <property type="match status" value="13"/>
</dbReference>
<feature type="repeat" description="LDL-receptor class B" evidence="14">
    <location>
        <begin position="1462"/>
        <end position="1504"/>
    </location>
</feature>
<keyword evidence="11" id="KW-0325">Glycoprotein</keyword>
<evidence type="ECO:0000313" key="18">
    <source>
        <dbReference type="EMBL" id="KAL3854931.1"/>
    </source>
</evidence>
<evidence type="ECO:0000259" key="17">
    <source>
        <dbReference type="PROSITE" id="PS50026"/>
    </source>
</evidence>
<feature type="domain" description="EGF-like" evidence="17">
    <location>
        <begin position="1791"/>
        <end position="1826"/>
    </location>
</feature>
<dbReference type="InterPro" id="IPR023415">
    <property type="entry name" value="LDLR_class-A_CS"/>
</dbReference>
<dbReference type="InterPro" id="IPR018097">
    <property type="entry name" value="EGF_Ca-bd_CS"/>
</dbReference>
<evidence type="ECO:0000256" key="8">
    <source>
        <dbReference type="ARBA" id="ARBA00023136"/>
    </source>
</evidence>
<proteinExistence type="predicted"/>
<reference evidence="18 19" key="1">
    <citation type="submission" date="2024-11" db="EMBL/GenBank/DDBJ databases">
        <title>Chromosome-level genome assembly of the freshwater bivalve Anodonta woodiana.</title>
        <authorList>
            <person name="Chen X."/>
        </authorList>
    </citation>
    <scope>NUCLEOTIDE SEQUENCE [LARGE SCALE GENOMIC DNA]</scope>
    <source>
        <strain evidence="18">MN2024</strain>
        <tissue evidence="18">Gills</tissue>
    </source>
</reference>
<dbReference type="Gene3D" id="4.10.400.10">
    <property type="entry name" value="Low-density Lipoprotein Receptor"/>
    <property type="match status" value="21"/>
</dbReference>
<keyword evidence="6" id="KW-0677">Repeat</keyword>
<keyword evidence="19" id="KW-1185">Reference proteome</keyword>
<dbReference type="EMBL" id="JBJQND010000014">
    <property type="protein sequence ID" value="KAL3854931.1"/>
    <property type="molecule type" value="Genomic_DNA"/>
</dbReference>
<feature type="disulfide bond" evidence="13">
    <location>
        <begin position="90"/>
        <end position="108"/>
    </location>
</feature>
<feature type="disulfide bond" evidence="12">
    <location>
        <begin position="1872"/>
        <end position="1882"/>
    </location>
</feature>
<dbReference type="PROSITE" id="PS00022">
    <property type="entry name" value="EGF_1"/>
    <property type="match status" value="5"/>
</dbReference>
<dbReference type="InterPro" id="IPR011042">
    <property type="entry name" value="6-blade_b-propeller_TolB-like"/>
</dbReference>
<feature type="disulfide bond" evidence="13">
    <location>
        <begin position="186"/>
        <end position="201"/>
    </location>
</feature>
<dbReference type="Gene3D" id="2.120.10.30">
    <property type="entry name" value="TolB, C-terminal domain"/>
    <property type="match status" value="2"/>
</dbReference>
<dbReference type="Proteomes" id="UP001634394">
    <property type="component" value="Unassembled WGS sequence"/>
</dbReference>
<evidence type="ECO:0000256" key="3">
    <source>
        <dbReference type="ARBA" id="ARBA00022583"/>
    </source>
</evidence>
<dbReference type="CDD" id="cd00112">
    <property type="entry name" value="LDLa"/>
    <property type="match status" value="19"/>
</dbReference>
<feature type="repeat" description="LDL-receptor class B" evidence="14">
    <location>
        <begin position="670"/>
        <end position="712"/>
    </location>
</feature>
<feature type="disulfide bond" evidence="13">
    <location>
        <begin position="909"/>
        <end position="924"/>
    </location>
</feature>
<dbReference type="PROSITE" id="PS50068">
    <property type="entry name" value="LDLRA_2"/>
    <property type="match status" value="21"/>
</dbReference>
<dbReference type="GO" id="GO:0016020">
    <property type="term" value="C:membrane"/>
    <property type="evidence" value="ECO:0007669"/>
    <property type="project" value="UniProtKB-SubCell"/>
</dbReference>
<feature type="disulfide bond" evidence="13">
    <location>
        <begin position="1072"/>
        <end position="1087"/>
    </location>
</feature>
<feature type="disulfide bond" evidence="13">
    <location>
        <begin position="1060"/>
        <end position="1078"/>
    </location>
</feature>
<dbReference type="FunFam" id="4.10.400.10:FF:000034">
    <property type="entry name" value="Low-density lipoprotein receptor-related protein 2"/>
    <property type="match status" value="3"/>
</dbReference>
<evidence type="ECO:0000256" key="2">
    <source>
        <dbReference type="ARBA" id="ARBA00022536"/>
    </source>
</evidence>
<feature type="disulfide bond" evidence="13">
    <location>
        <begin position="337"/>
        <end position="355"/>
    </location>
</feature>
<feature type="disulfide bond" evidence="13">
    <location>
        <begin position="212"/>
        <end position="230"/>
    </location>
</feature>
<dbReference type="PROSITE" id="PS51120">
    <property type="entry name" value="LDLRB"/>
    <property type="match status" value="6"/>
</dbReference>
<dbReference type="SMART" id="SM00135">
    <property type="entry name" value="LY"/>
    <property type="match status" value="8"/>
</dbReference>
<feature type="disulfide bond" evidence="13">
    <location>
        <begin position="349"/>
        <end position="364"/>
    </location>
</feature>
<feature type="repeat" description="LDL-receptor class B" evidence="14">
    <location>
        <begin position="1505"/>
        <end position="1548"/>
    </location>
</feature>
<feature type="transmembrane region" description="Helical" evidence="16">
    <location>
        <begin position="1996"/>
        <end position="2016"/>
    </location>
</feature>
<feature type="disulfide bond" evidence="13">
    <location>
        <begin position="224"/>
        <end position="239"/>
    </location>
</feature>
<feature type="repeat" description="LDL-receptor class B" evidence="14">
    <location>
        <begin position="1549"/>
        <end position="1592"/>
    </location>
</feature>
<feature type="disulfide bond" evidence="13">
    <location>
        <begin position="375"/>
        <end position="393"/>
    </location>
</feature>
<evidence type="ECO:0000256" key="6">
    <source>
        <dbReference type="ARBA" id="ARBA00022737"/>
    </source>
</evidence>
<dbReference type="PROSITE" id="PS01187">
    <property type="entry name" value="EGF_CA"/>
    <property type="match status" value="1"/>
</dbReference>
<evidence type="ECO:0000256" key="16">
    <source>
        <dbReference type="SAM" id="Phobius"/>
    </source>
</evidence>
<dbReference type="GO" id="GO:0006897">
    <property type="term" value="P:endocytosis"/>
    <property type="evidence" value="ECO:0007669"/>
    <property type="project" value="UniProtKB-KW"/>
</dbReference>
<dbReference type="InterPro" id="IPR002172">
    <property type="entry name" value="LDrepeatLR_classA_rpt"/>
</dbReference>
<feature type="non-terminal residue" evidence="18">
    <location>
        <position position="1"/>
    </location>
</feature>
<dbReference type="InterPro" id="IPR026823">
    <property type="entry name" value="cEGF"/>
</dbReference>
<dbReference type="Pfam" id="PF00058">
    <property type="entry name" value="Ldl_recept_b"/>
    <property type="match status" value="4"/>
</dbReference>
<comment type="caution">
    <text evidence="12">Lacks conserved residue(s) required for the propagation of feature annotation.</text>
</comment>
<comment type="caution">
    <text evidence="18">The sequence shown here is derived from an EMBL/GenBank/DDBJ whole genome shotgun (WGS) entry which is preliminary data.</text>
</comment>
<comment type="subcellular location">
    <subcellularLocation>
        <location evidence="1">Membrane</location>
        <topology evidence="1">Single-pass membrane protein</topology>
    </subcellularLocation>
</comment>
<feature type="compositionally biased region" description="Basic and acidic residues" evidence="15">
    <location>
        <begin position="2054"/>
        <end position="2064"/>
    </location>
</feature>
<feature type="domain" description="EGF-like" evidence="17">
    <location>
        <begin position="1679"/>
        <end position="1715"/>
    </location>
</feature>
<dbReference type="InterPro" id="IPR000033">
    <property type="entry name" value="LDLR_classB_rpt"/>
</dbReference>
<dbReference type="PROSITE" id="PS01209">
    <property type="entry name" value="LDLRA_1"/>
    <property type="match status" value="8"/>
</dbReference>
<evidence type="ECO:0000256" key="11">
    <source>
        <dbReference type="ARBA" id="ARBA00023180"/>
    </source>
</evidence>
<dbReference type="SUPFAM" id="SSF57196">
    <property type="entry name" value="EGF/Laminin"/>
    <property type="match status" value="6"/>
</dbReference>
<keyword evidence="4 16" id="KW-0812">Transmembrane</keyword>
<feature type="disulfide bond" evidence="13">
    <location>
        <begin position="330"/>
        <end position="342"/>
    </location>
</feature>
<feature type="disulfide bond" evidence="13">
    <location>
        <begin position="1033"/>
        <end position="1048"/>
    </location>
</feature>
<dbReference type="InterPro" id="IPR000152">
    <property type="entry name" value="EGF-type_Asp/Asn_hydroxyl_site"/>
</dbReference>
<feature type="disulfide bond" evidence="12">
    <location>
        <begin position="1705"/>
        <end position="1714"/>
    </location>
</feature>
<dbReference type="InterPro" id="IPR001881">
    <property type="entry name" value="EGF-like_Ca-bd_dom"/>
</dbReference>
<feature type="disulfide bond" evidence="13">
    <location>
        <begin position="66"/>
        <end position="81"/>
    </location>
</feature>
<protein>
    <recommendedName>
        <fullName evidence="17">EGF-like domain-containing protein</fullName>
    </recommendedName>
</protein>
<dbReference type="FunFam" id="2.120.10.30:FF:000241">
    <property type="entry name" value="Low-density lipoprotein receptor-related protein 6"/>
    <property type="match status" value="2"/>
</dbReference>
<feature type="disulfide bond" evidence="12">
    <location>
        <begin position="1858"/>
        <end position="1867"/>
    </location>
</feature>
<feature type="disulfide bond" evidence="13">
    <location>
        <begin position="1021"/>
        <end position="1039"/>
    </location>
</feature>
<keyword evidence="5" id="KW-0732">Signal</keyword>
<name>A0ABD3UZS0_SINWO</name>
<evidence type="ECO:0000256" key="10">
    <source>
        <dbReference type="ARBA" id="ARBA00023170"/>
    </source>
</evidence>
<feature type="disulfide bond" evidence="13">
    <location>
        <begin position="869"/>
        <end position="884"/>
    </location>
</feature>
<dbReference type="PROSITE" id="PS50026">
    <property type="entry name" value="EGF_3"/>
    <property type="match status" value="7"/>
</dbReference>
<feature type="domain" description="EGF-like" evidence="17">
    <location>
        <begin position="404"/>
        <end position="442"/>
    </location>
</feature>
<dbReference type="SUPFAM" id="SSF57424">
    <property type="entry name" value="LDL receptor-like module"/>
    <property type="match status" value="21"/>
</dbReference>
<feature type="region of interest" description="Disordered" evidence="15">
    <location>
        <begin position="2043"/>
        <end position="2064"/>
    </location>
</feature>
<keyword evidence="8 16" id="KW-0472">Membrane</keyword>
<evidence type="ECO:0000256" key="1">
    <source>
        <dbReference type="ARBA" id="ARBA00004167"/>
    </source>
</evidence>
<dbReference type="PANTHER" id="PTHR22722:SF14">
    <property type="entry name" value="MEGALIN, ISOFORM A"/>
    <property type="match status" value="1"/>
</dbReference>
<dbReference type="PANTHER" id="PTHR22722">
    <property type="entry name" value="LOW-DENSITY LIPOPROTEIN RECEPTOR-RELATED PROTEIN 2-RELATED"/>
    <property type="match status" value="1"/>
</dbReference>
<feature type="disulfide bond" evidence="12">
    <location>
        <begin position="1795"/>
        <end position="1805"/>
    </location>
</feature>
<feature type="disulfide bond" evidence="13">
    <location>
        <begin position="167"/>
        <end position="179"/>
    </location>
</feature>
<dbReference type="InterPro" id="IPR000742">
    <property type="entry name" value="EGF"/>
</dbReference>
<dbReference type="FunFam" id="4.10.400.10:FF:000002">
    <property type="entry name" value="Low-density lipoprotein receptor-related protein 1"/>
    <property type="match status" value="1"/>
</dbReference>
<feature type="disulfide bond" evidence="13">
    <location>
        <begin position="1053"/>
        <end position="1065"/>
    </location>
</feature>
<feature type="domain" description="EGF-like" evidence="17">
    <location>
        <begin position="1828"/>
        <end position="1868"/>
    </location>
</feature>
<keyword evidence="7 16" id="KW-1133">Transmembrane helix</keyword>
<feature type="disulfide bond" evidence="13">
    <location>
        <begin position="1138"/>
        <end position="1156"/>
    </location>
</feature>
<evidence type="ECO:0000313" key="19">
    <source>
        <dbReference type="Proteomes" id="UP001634394"/>
    </source>
</evidence>
<accession>A0ABD3UZS0</accession>